<dbReference type="InterPro" id="IPR041662">
    <property type="entry name" value="SusD-like_2"/>
</dbReference>
<dbReference type="RefSeq" id="WP_183414448.1">
    <property type="nucleotide sequence ID" value="NZ_JACHYB010000002.1"/>
</dbReference>
<evidence type="ECO:0000313" key="3">
    <source>
        <dbReference type="Proteomes" id="UP000544222"/>
    </source>
</evidence>
<dbReference type="EMBL" id="JACHYB010000002">
    <property type="protein sequence ID" value="MBB3188727.1"/>
    <property type="molecule type" value="Genomic_DNA"/>
</dbReference>
<dbReference type="Gene3D" id="1.20.120.840">
    <property type="entry name" value="SusD-like, tetratrico peptide repeats domain"/>
    <property type="match status" value="1"/>
</dbReference>
<dbReference type="Gene3D" id="1.25.40.390">
    <property type="match status" value="2"/>
</dbReference>
<dbReference type="Pfam" id="PF12771">
    <property type="entry name" value="SusD-like_2"/>
    <property type="match status" value="1"/>
</dbReference>
<name>A0A7W5DTD0_9PORP</name>
<evidence type="ECO:0008006" key="4">
    <source>
        <dbReference type="Google" id="ProtNLM"/>
    </source>
</evidence>
<evidence type="ECO:0000256" key="1">
    <source>
        <dbReference type="SAM" id="SignalP"/>
    </source>
</evidence>
<dbReference type="AlphaFoldDB" id="A0A7W5DTD0"/>
<dbReference type="SUPFAM" id="SSF48452">
    <property type="entry name" value="TPR-like"/>
    <property type="match status" value="1"/>
</dbReference>
<organism evidence="2 3">
    <name type="scientific">Microbacter margulisiae</name>
    <dbReference type="NCBI Taxonomy" id="1350067"/>
    <lineage>
        <taxon>Bacteria</taxon>
        <taxon>Pseudomonadati</taxon>
        <taxon>Bacteroidota</taxon>
        <taxon>Bacteroidia</taxon>
        <taxon>Bacteroidales</taxon>
        <taxon>Porphyromonadaceae</taxon>
        <taxon>Microbacter</taxon>
    </lineage>
</organism>
<feature type="signal peptide" evidence="1">
    <location>
        <begin position="1"/>
        <end position="26"/>
    </location>
</feature>
<dbReference type="InterPro" id="IPR011990">
    <property type="entry name" value="TPR-like_helical_dom_sf"/>
</dbReference>
<proteinExistence type="predicted"/>
<dbReference type="Proteomes" id="UP000544222">
    <property type="component" value="Unassembled WGS sequence"/>
</dbReference>
<keyword evidence="1" id="KW-0732">Signal</keyword>
<reference evidence="2 3" key="1">
    <citation type="submission" date="2020-08" db="EMBL/GenBank/DDBJ databases">
        <title>Genomic Encyclopedia of Type Strains, Phase IV (KMG-IV): sequencing the most valuable type-strain genomes for metagenomic binning, comparative biology and taxonomic classification.</title>
        <authorList>
            <person name="Goeker M."/>
        </authorList>
    </citation>
    <scope>NUCLEOTIDE SEQUENCE [LARGE SCALE GENOMIC DNA]</scope>
    <source>
        <strain evidence="2 3">DSM 27471</strain>
    </source>
</reference>
<protein>
    <recommendedName>
        <fullName evidence="4">SusD/RagB family nutrient-binding outer membrane lipoprotein</fullName>
    </recommendedName>
</protein>
<gene>
    <name evidence="2" type="ORF">FHX64_002925</name>
</gene>
<evidence type="ECO:0000313" key="2">
    <source>
        <dbReference type="EMBL" id="MBB3188727.1"/>
    </source>
</evidence>
<feature type="chain" id="PRO_5031038545" description="SusD/RagB family nutrient-binding outer membrane lipoprotein" evidence="1">
    <location>
        <begin position="27"/>
        <end position="536"/>
    </location>
</feature>
<sequence>MKKRIYLSKWVMIGLGVAFLSSCSQSIMDRINTNPDNPTTAASKFIVTDLETSTAFNIVGADLSFYASVYMEYQVGTYGQMYDAELRQTQPVSATTYDNPWMSLYQNLKNAKIVIKNCSTGGSEAGNNITKGVAEVLAAYNSAILADMFGDAPYSQAADLNIPNAGSILTPAIDSQQSIYQAVFTYLDQAITDLQGSDAAATGPLGSQDLMFGGDASRWIKFAYGLKARYTMHLLYRSTNQQQDLQNIIAWANKSFSSPDEDAKYAVYQGIGSSAASPFAQFYNDRDYFSVSQSFVDKLLKRNDPRAGVLFMNLAVDKNNNYYFKVDAGTDSTISAAPNGTPVQQMDVYDVSIYGAAAMDPTDLLSYHELQFLKAEAFQRLGNQDSAWACMANGVSSAIATKIPTVVKDVNNELVWGSYPVKGATTIADTTVVNYLSKDVKPLFQANPLREIMVQKYLALYGGEGEALETYNDYRRLKAFGEASFITLENPLDATKFPLRYTYGTSDVTANPNVAKAYGNGQYVYTDPVWWAGGTH</sequence>
<accession>A0A7W5DTD0</accession>
<dbReference type="PROSITE" id="PS51257">
    <property type="entry name" value="PROKAR_LIPOPROTEIN"/>
    <property type="match status" value="1"/>
</dbReference>
<keyword evidence="3" id="KW-1185">Reference proteome</keyword>
<comment type="caution">
    <text evidence="2">The sequence shown here is derived from an EMBL/GenBank/DDBJ whole genome shotgun (WGS) entry which is preliminary data.</text>
</comment>